<reference evidence="1" key="2">
    <citation type="journal article" date="2015" name="Fish Shellfish Immunol.">
        <title>Early steps in the European eel (Anguilla anguilla)-Vibrio vulnificus interaction in the gills: Role of the RtxA13 toxin.</title>
        <authorList>
            <person name="Callol A."/>
            <person name="Pajuelo D."/>
            <person name="Ebbesson L."/>
            <person name="Teles M."/>
            <person name="MacKenzie S."/>
            <person name="Amaro C."/>
        </authorList>
    </citation>
    <scope>NUCLEOTIDE SEQUENCE</scope>
</reference>
<reference evidence="1" key="1">
    <citation type="submission" date="2014-11" db="EMBL/GenBank/DDBJ databases">
        <authorList>
            <person name="Amaro Gonzalez C."/>
        </authorList>
    </citation>
    <scope>NUCLEOTIDE SEQUENCE</scope>
</reference>
<dbReference type="AlphaFoldDB" id="A0A0E9XG21"/>
<name>A0A0E9XG21_ANGAN</name>
<protein>
    <submittedName>
        <fullName evidence="1">Uncharacterized protein</fullName>
    </submittedName>
</protein>
<evidence type="ECO:0000313" key="1">
    <source>
        <dbReference type="EMBL" id="JAI01367.1"/>
    </source>
</evidence>
<proteinExistence type="predicted"/>
<accession>A0A0E9XG21</accession>
<dbReference type="EMBL" id="GBXM01007211">
    <property type="protein sequence ID" value="JAI01367.1"/>
    <property type="molecule type" value="Transcribed_RNA"/>
</dbReference>
<sequence length="28" mass="3446">MLTQENPNTLLKIFLWDQMAKIIFMHLR</sequence>
<organism evidence="1">
    <name type="scientific">Anguilla anguilla</name>
    <name type="common">European freshwater eel</name>
    <name type="synonym">Muraena anguilla</name>
    <dbReference type="NCBI Taxonomy" id="7936"/>
    <lineage>
        <taxon>Eukaryota</taxon>
        <taxon>Metazoa</taxon>
        <taxon>Chordata</taxon>
        <taxon>Craniata</taxon>
        <taxon>Vertebrata</taxon>
        <taxon>Euteleostomi</taxon>
        <taxon>Actinopterygii</taxon>
        <taxon>Neopterygii</taxon>
        <taxon>Teleostei</taxon>
        <taxon>Anguilliformes</taxon>
        <taxon>Anguillidae</taxon>
        <taxon>Anguilla</taxon>
    </lineage>
</organism>